<keyword evidence="4" id="KW-1185">Reference proteome</keyword>
<dbReference type="PANTHER" id="PTHR34709:SF61">
    <property type="entry name" value="OS07G0229100 PROTEIN"/>
    <property type="match status" value="1"/>
</dbReference>
<dbReference type="ExpressionAtlas" id="A0A0Q3NS68">
    <property type="expression patterns" value="baseline and differential"/>
</dbReference>
<sequence>MADAGGEDLLSLLPDDILCEILLRLGSAGAAAQISLLSRNWHHIWTQIPDLKFHLVTLANVRSVLAAYAAMTLRYLDITNRRAAPELVEAVLFLLRPSSQLISLYLHNMWLDGWCDLGEVVSSARCPLLQDLDVYNIHGLTNLTIHSKSLLSIELHSLEGLPKITIVAPMLHIIDNCQYLMEEITMLPDTKTLSLWLSPDGHVFGPYVFYLLCLSTGIRNFKMELSRSSEEQKTCSSGCICNQQEDMETDDLLLNSLMEVEINGLSGAEHEFTFVERLLRGAAMLKTITLSFHHAITVTGEVCQKLLGLSQPKTCMKINYYVNGDEVMYSPAG</sequence>
<accession>A0A0Q3NS68</accession>
<reference evidence="3" key="3">
    <citation type="submission" date="2018-08" db="UniProtKB">
        <authorList>
            <consortium name="EnsemblPlants"/>
        </authorList>
    </citation>
    <scope>IDENTIFICATION</scope>
    <source>
        <strain evidence="3">cv. Bd21</strain>
    </source>
</reference>
<dbReference type="Pfam" id="PF00646">
    <property type="entry name" value="F-box"/>
    <property type="match status" value="1"/>
</dbReference>
<dbReference type="AlphaFoldDB" id="A0A0Q3NS68"/>
<evidence type="ECO:0000259" key="1">
    <source>
        <dbReference type="Pfam" id="PF00646"/>
    </source>
</evidence>
<dbReference type="Gramene" id="KQK20366">
    <property type="protein sequence ID" value="KQK20366"/>
    <property type="gene ID" value="BRADI_1g54090v3"/>
</dbReference>
<dbReference type="OrthoDB" id="696216at2759"/>
<dbReference type="InParanoid" id="A0A0Q3NS68"/>
<name>A0A0Q3NS68_BRADI</name>
<evidence type="ECO:0000313" key="4">
    <source>
        <dbReference type="Proteomes" id="UP000008810"/>
    </source>
</evidence>
<protein>
    <recommendedName>
        <fullName evidence="1">F-box domain-containing protein</fullName>
    </recommendedName>
</protein>
<dbReference type="Proteomes" id="UP000008810">
    <property type="component" value="Chromosome 1"/>
</dbReference>
<dbReference type="SUPFAM" id="SSF81383">
    <property type="entry name" value="F-box domain"/>
    <property type="match status" value="1"/>
</dbReference>
<dbReference type="InterPro" id="IPR001810">
    <property type="entry name" value="F-box_dom"/>
</dbReference>
<dbReference type="InterPro" id="IPR036047">
    <property type="entry name" value="F-box-like_dom_sf"/>
</dbReference>
<gene>
    <name evidence="2" type="ORF">BRADI_1g54090v3</name>
</gene>
<reference evidence="2" key="2">
    <citation type="submission" date="2017-06" db="EMBL/GenBank/DDBJ databases">
        <title>WGS assembly of Brachypodium distachyon.</title>
        <authorList>
            <consortium name="The International Brachypodium Initiative"/>
            <person name="Lucas S."/>
            <person name="Harmon-Smith M."/>
            <person name="Lail K."/>
            <person name="Tice H."/>
            <person name="Grimwood J."/>
            <person name="Bruce D."/>
            <person name="Barry K."/>
            <person name="Shu S."/>
            <person name="Lindquist E."/>
            <person name="Wang M."/>
            <person name="Pitluck S."/>
            <person name="Vogel J.P."/>
            <person name="Garvin D.F."/>
            <person name="Mockler T.C."/>
            <person name="Schmutz J."/>
            <person name="Rokhsar D."/>
            <person name="Bevan M.W."/>
        </authorList>
    </citation>
    <scope>NUCLEOTIDE SEQUENCE</scope>
    <source>
        <strain evidence="2">Bd21</strain>
    </source>
</reference>
<reference evidence="2 3" key="1">
    <citation type="journal article" date="2010" name="Nature">
        <title>Genome sequencing and analysis of the model grass Brachypodium distachyon.</title>
        <authorList>
            <consortium name="International Brachypodium Initiative"/>
        </authorList>
    </citation>
    <scope>NUCLEOTIDE SEQUENCE [LARGE SCALE GENOMIC DNA]</scope>
    <source>
        <strain evidence="2 3">Bd21</strain>
    </source>
</reference>
<dbReference type="EnsemblPlants" id="KQK20366">
    <property type="protein sequence ID" value="KQK20366"/>
    <property type="gene ID" value="BRADI_1g54090v3"/>
</dbReference>
<dbReference type="PANTHER" id="PTHR34709">
    <property type="entry name" value="OS10G0396666 PROTEIN"/>
    <property type="match status" value="1"/>
</dbReference>
<evidence type="ECO:0000313" key="3">
    <source>
        <dbReference type="EnsemblPlants" id="KQK20366"/>
    </source>
</evidence>
<feature type="domain" description="F-box" evidence="1">
    <location>
        <begin position="10"/>
        <end position="47"/>
    </location>
</feature>
<dbReference type="InterPro" id="IPR055312">
    <property type="entry name" value="FBL15-like"/>
</dbReference>
<dbReference type="EMBL" id="CM000880">
    <property type="protein sequence ID" value="KQK20366.1"/>
    <property type="molecule type" value="Genomic_DNA"/>
</dbReference>
<evidence type="ECO:0000313" key="2">
    <source>
        <dbReference type="EMBL" id="KQK20366.1"/>
    </source>
</evidence>
<proteinExistence type="predicted"/>
<organism evidence="2">
    <name type="scientific">Brachypodium distachyon</name>
    <name type="common">Purple false brome</name>
    <name type="synonym">Trachynia distachya</name>
    <dbReference type="NCBI Taxonomy" id="15368"/>
    <lineage>
        <taxon>Eukaryota</taxon>
        <taxon>Viridiplantae</taxon>
        <taxon>Streptophyta</taxon>
        <taxon>Embryophyta</taxon>
        <taxon>Tracheophyta</taxon>
        <taxon>Spermatophyta</taxon>
        <taxon>Magnoliopsida</taxon>
        <taxon>Liliopsida</taxon>
        <taxon>Poales</taxon>
        <taxon>Poaceae</taxon>
        <taxon>BOP clade</taxon>
        <taxon>Pooideae</taxon>
        <taxon>Stipodae</taxon>
        <taxon>Brachypodieae</taxon>
        <taxon>Brachypodium</taxon>
    </lineage>
</organism>